<proteinExistence type="predicted"/>
<dbReference type="HOGENOM" id="CLU_001237_0_0_14"/>
<evidence type="ECO:0008006" key="4">
    <source>
        <dbReference type="Google" id="ProtNLM"/>
    </source>
</evidence>
<accession>A0A2C9DYF5</accession>
<gene>
    <name evidence="2" type="ordered locus">UPA3_0596</name>
</gene>
<reference evidence="2 3" key="1">
    <citation type="submission" date="2008-02" db="EMBL/GenBank/DDBJ databases">
        <title>Genome sequence of Ureaplasma parvum serovar 3.</title>
        <authorList>
            <person name="Methe B.A."/>
            <person name="Glass J."/>
            <person name="Waites K."/>
            <person name="Shrivastava S."/>
        </authorList>
    </citation>
    <scope>NUCLEOTIDE SEQUENCE [LARGE SCALE GENOMIC DNA]</scope>
    <source>
        <strain evidence="3">ATCC 27815 / 27 / NCTC 11736</strain>
    </source>
</reference>
<evidence type="ECO:0000256" key="1">
    <source>
        <dbReference type="SAM" id="Phobius"/>
    </source>
</evidence>
<dbReference type="GeneID" id="29672597"/>
<feature type="transmembrane region" description="Helical" evidence="1">
    <location>
        <begin position="12"/>
        <end position="33"/>
    </location>
</feature>
<keyword evidence="1" id="KW-0812">Transmembrane</keyword>
<dbReference type="Proteomes" id="UP000002162">
    <property type="component" value="Chromosome"/>
</dbReference>
<organism evidence="2 3">
    <name type="scientific">Ureaplasma parvum serovar 3 (strain ATCC 27815 / 27 / NCTC 11736)</name>
    <dbReference type="NCBI Taxonomy" id="505682"/>
    <lineage>
        <taxon>Bacteria</taxon>
        <taxon>Bacillati</taxon>
        <taxon>Mycoplasmatota</taxon>
        <taxon>Mycoplasmoidales</taxon>
        <taxon>Mycoplasmoidaceae</taxon>
        <taxon>Ureaplasma</taxon>
    </lineage>
</organism>
<evidence type="ECO:0000313" key="2">
    <source>
        <dbReference type="EMBL" id="ACA32936.1"/>
    </source>
</evidence>
<dbReference type="NCBIfam" id="NF012210">
    <property type="entry name" value="PDxFFG"/>
    <property type="match status" value="1"/>
</dbReference>
<dbReference type="EMBL" id="CP000942">
    <property type="protein sequence ID" value="ACA32936.1"/>
    <property type="molecule type" value="Genomic_DNA"/>
</dbReference>
<name>A0A2C9DYF5_UREP2</name>
<keyword evidence="1" id="KW-1133">Transmembrane helix</keyword>
<keyword evidence="1" id="KW-0472">Membrane</keyword>
<sequence>MKKRLKLSAKIAIAFASVGAFAGAVVGFMKLYAVSTGGLGRQTLQVNSSFDTTIPNRQVDRALLMDQFGKPVADYDFKAKKGNNTQVTLLIDFGKYKKGQKISYLEFLDNFVNLNNNNLPNLRLEVGPIVFNNNYINSISPDEFIEFTNWFFKNVSWGPDLLTLKEFKLSRGIQQNGNAITLGLHSGTRERTVIEFFPDAFFGSLPIYNINAGPGNAYDSLARQVNKDAMTLEELEEYHQKIPLMISAYNSHSFGGVKLIDVLKNAKNTYLFNADKYFDLTKDPLNFPNLKNLKASDRTLNYLFYAQNEQQAKQKVQAYLNELQFVKGLIPKDKKFNPKIDVKMDEINKIKINEFLEFNASASSPFGGSLDLESIGKSSGNQNYLLIDATIGGQQQKIKYYMFKDEFTTKSSSNDEFIQNDNSILASSLREIITKNFNDYIDQKQNFKNVYDVESTFKNKQFYIYDIDGNGKNPHFYKSKESLLESELVNYDEKKVSLVTITKTKVEGLNKLILTTKDDKDLILESPKNNPKGYNYDSSFDDAFNTLKVAANYFDVFTPRLIKQGSKFVNGKIIKTYTIYVDAYSGLLDKVLNKNRHLLQKINGIHTEVVQDKYGKNTYKVVNGEYEGIYVTDRIPYLSLVAQSDPAFKTTGINYLKYVSTHEYGHHQTLQDMKDISDSNDSVIGGGIDSRSGVSDESYVNGKALQDYLNARSSGITFRKTDVDYNPTKDGSFFNFSLNNDPKNPVWETQKDIFGSVNADDPKAFFYNKKRRFLQKYDELFEAAKLRNVKPYDLFIMNSFDHESATVNPSFGPDIKDPSRLKAEYYFYNDQNSQEQKNDNFKFGSVIEKPGLSKYDGILKDGMGTPIKFSKDGRAIVYKLHKKKHPYKKDDIEILIKTKNNTPVIDLSTCLKSDGTINTRKLNEKVREIQDSINSLIVKNYYNGGWDENGNFDTSMFNLKTYFDHPMFTSNEKRKWAERITDAMFKYPDFNISKSLKLDEKANASSVPYYKKVLSQIIGEDITNKTFDQFKYALLTLQYNASKIWDNKSKEEVSKLDPELIEIKKYYDKQFDRFGVKNVNVVAQTTLFNYFDAGIEGNNGYKYFVKPKEKELYQNILRTKTKESVESIIGIRPSYLTQNKITSYEQLFNKSMINLNEFGTIKLIVDRGDGKDNKHLKKLDELTEKEIYPLMILTPAEAQAINFDYLKSNNGSFTPLTLENNGSKFYTIKFKDIPSLIEFMSVDPAKYTIVENALSSSHENVRKWDYEYLKERYDVDKFFNEVIKKQEAYKNLTLEEFKQNLTGLLFDGFTESNDIFKFYKSKDFNPSELDKYKQVFDGKLGLYGFRSFGNKYERPGSPYGEPLDTYNFAGNPQNVWKAKPNQKNVRTVDSIIKGIQLEIERKHRENNTLNFGQLLQYAFGFTIYTDIPGGSKDIYGWLGSFFGISQSSEIPNADGTVVSSDYVTLNKKRVQEKLNEIFGDYVFNIAEVLTRDYVQTVFIPSQNELDNLPNYISGLSDFNTGNEYVFSGDNTKQWNERLIPVNNFLSVSNTIALNTLFATNNYEKIQNVLANQALNVYQKNQQLFDDYLTKPQELESNFNKVKESFLSNANFLALTKTHDSDVLNNLNSYSFLTRLSPKSNSYIGKTRLTNNGFFKDRWLRKIIDWEIYDDNREPIKDDHLNILELDNKTKVTDRARAMWLYILRSKGIGDRTLAQIYRNKEKDSILMYGFFKKEYKDKVKKIAIKNKNNGKIEYIDVHTDNTNNLFYLKRQSDINSKWTLEDEGYVSWTSDYAILSNFTNQLIGYDSINAKGSEFEIYFVDKDLKEVMDLSDPKNPKSLMTLGSRKYVAENGKSYTVSPVYARNENTKDKNRTIIRISNQFSV</sequence>
<protein>
    <recommendedName>
        <fullName evidence="4">PDxFFG protein</fullName>
    </recommendedName>
</protein>
<dbReference type="KEGG" id="upa:UPA3_0596"/>
<dbReference type="RefSeq" id="WP_006688978.1">
    <property type="nucleotide sequence ID" value="NC_010503.1"/>
</dbReference>
<evidence type="ECO:0000313" key="3">
    <source>
        <dbReference type="Proteomes" id="UP000002162"/>
    </source>
</evidence>